<proteinExistence type="predicted"/>
<dbReference type="PANTHER" id="PTHR36689">
    <property type="entry name" value="COLORECTAL CANCER-ASSOCIATED PROTEIN 2"/>
    <property type="match status" value="1"/>
</dbReference>
<evidence type="ECO:0000256" key="1">
    <source>
        <dbReference type="ARBA" id="ARBA00023015"/>
    </source>
</evidence>
<dbReference type="AlphaFoldDB" id="A0A8T3DB12"/>
<name>A0A8T3DB12_9TELE</name>
<evidence type="ECO:0000313" key="7">
    <source>
        <dbReference type="Proteomes" id="UP000829720"/>
    </source>
</evidence>
<evidence type="ECO:0000256" key="2">
    <source>
        <dbReference type="ARBA" id="ARBA00023159"/>
    </source>
</evidence>
<feature type="region of interest" description="Disordered" evidence="4">
    <location>
        <begin position="147"/>
        <end position="166"/>
    </location>
</feature>
<sequence length="261" mass="29110">MSDKPKVYQGVRVKATVKELLQKRRALQAAIKTTTNGPHINVITIDRAVALSFIPQSVAMQDVCSPSFSAFHFDVCPGNSLPDSSNSQPRQYIDNVCNIPVESTAFDNQQLINMMLSEFQNFSNNPLPPPSSAQHWPHGHFPSNNDYYTQGMAPSSPADSLSLPSPVDYNSYSPPQSYSSSSSCYGSPTRMESSYGLVPDCYHYQNCSPQQCYCASHWSGPQDCLTNLEYPPYGTPDFTYTSAMEESYYRRDMSTSEMCYL</sequence>
<protein>
    <recommendedName>
        <fullName evidence="5">OCA domain-containing protein</fullName>
    </recommendedName>
</protein>
<dbReference type="GO" id="GO:0070974">
    <property type="term" value="F:POU domain binding"/>
    <property type="evidence" value="ECO:0007669"/>
    <property type="project" value="InterPro"/>
</dbReference>
<dbReference type="InterPro" id="IPR043265">
    <property type="entry name" value="OCAT2"/>
</dbReference>
<dbReference type="PANTHER" id="PTHR36689:SF1">
    <property type="entry name" value="POU CLASS 2 HOMEOBOX ASSOCIATING FACTOR 3"/>
    <property type="match status" value="1"/>
</dbReference>
<dbReference type="InterPro" id="IPR047571">
    <property type="entry name" value="OCA"/>
</dbReference>
<keyword evidence="7" id="KW-1185">Reference proteome</keyword>
<dbReference type="PROSITE" id="PS52003">
    <property type="entry name" value="OCA"/>
    <property type="match status" value="1"/>
</dbReference>
<evidence type="ECO:0000313" key="6">
    <source>
        <dbReference type="EMBL" id="KAI1893466.1"/>
    </source>
</evidence>
<keyword evidence="3" id="KW-0804">Transcription</keyword>
<dbReference type="GO" id="GO:0003677">
    <property type="term" value="F:DNA binding"/>
    <property type="evidence" value="ECO:0007669"/>
    <property type="project" value="InterPro"/>
</dbReference>
<gene>
    <name evidence="6" type="ORF">AGOR_G00124010</name>
</gene>
<reference evidence="6" key="1">
    <citation type="submission" date="2021-01" db="EMBL/GenBank/DDBJ databases">
        <authorList>
            <person name="Zahm M."/>
            <person name="Roques C."/>
            <person name="Cabau C."/>
            <person name="Klopp C."/>
            <person name="Donnadieu C."/>
            <person name="Jouanno E."/>
            <person name="Lampietro C."/>
            <person name="Louis A."/>
            <person name="Herpin A."/>
            <person name="Echchiki A."/>
            <person name="Berthelot C."/>
            <person name="Parey E."/>
            <person name="Roest-Crollius H."/>
            <person name="Braasch I."/>
            <person name="Postlethwait J."/>
            <person name="Bobe J."/>
            <person name="Montfort J."/>
            <person name="Bouchez O."/>
            <person name="Begum T."/>
            <person name="Mejri S."/>
            <person name="Adams A."/>
            <person name="Chen W.-J."/>
            <person name="Guiguen Y."/>
        </authorList>
    </citation>
    <scope>NUCLEOTIDE SEQUENCE</scope>
    <source>
        <tissue evidence="6">Blood</tissue>
    </source>
</reference>
<evidence type="ECO:0000259" key="5">
    <source>
        <dbReference type="PROSITE" id="PS52003"/>
    </source>
</evidence>
<organism evidence="6 7">
    <name type="scientific">Albula goreensis</name>
    <dbReference type="NCBI Taxonomy" id="1534307"/>
    <lineage>
        <taxon>Eukaryota</taxon>
        <taxon>Metazoa</taxon>
        <taxon>Chordata</taxon>
        <taxon>Craniata</taxon>
        <taxon>Vertebrata</taxon>
        <taxon>Euteleostomi</taxon>
        <taxon>Actinopterygii</taxon>
        <taxon>Neopterygii</taxon>
        <taxon>Teleostei</taxon>
        <taxon>Albuliformes</taxon>
        <taxon>Albulidae</taxon>
        <taxon>Albula</taxon>
    </lineage>
</organism>
<dbReference type="Proteomes" id="UP000829720">
    <property type="component" value="Unassembled WGS sequence"/>
</dbReference>
<feature type="domain" description="OCA" evidence="5">
    <location>
        <begin position="5"/>
        <end position="27"/>
    </location>
</feature>
<keyword evidence="1" id="KW-0805">Transcription regulation</keyword>
<accession>A0A8T3DB12</accession>
<dbReference type="EMBL" id="JAERUA010000011">
    <property type="protein sequence ID" value="KAI1893466.1"/>
    <property type="molecule type" value="Genomic_DNA"/>
</dbReference>
<evidence type="ECO:0000256" key="3">
    <source>
        <dbReference type="ARBA" id="ARBA00023163"/>
    </source>
</evidence>
<evidence type="ECO:0000256" key="4">
    <source>
        <dbReference type="SAM" id="MobiDB-lite"/>
    </source>
</evidence>
<keyword evidence="2" id="KW-0010">Activator</keyword>
<comment type="caution">
    <text evidence="6">The sequence shown here is derived from an EMBL/GenBank/DDBJ whole genome shotgun (WGS) entry which is preliminary data.</text>
</comment>
<dbReference type="OrthoDB" id="9942157at2759"/>
<feature type="compositionally biased region" description="Low complexity" evidence="4">
    <location>
        <begin position="153"/>
        <end position="166"/>
    </location>
</feature>